<evidence type="ECO:0000313" key="8">
    <source>
        <dbReference type="Proteomes" id="UP000002415"/>
    </source>
</evidence>
<organism evidence="7 8">
    <name type="scientific">Fervidobacterium nodosum (strain ATCC 35602 / DSM 5306 / Rt17-B1)</name>
    <dbReference type="NCBI Taxonomy" id="381764"/>
    <lineage>
        <taxon>Bacteria</taxon>
        <taxon>Thermotogati</taxon>
        <taxon>Thermotogota</taxon>
        <taxon>Thermotogae</taxon>
        <taxon>Thermotogales</taxon>
        <taxon>Fervidobacteriaceae</taxon>
        <taxon>Fervidobacterium</taxon>
    </lineage>
</organism>
<dbReference type="InterPro" id="IPR025490">
    <property type="entry name" value="RqcP"/>
</dbReference>
<keyword evidence="1" id="KW-0820">tRNA-binding</keyword>
<dbReference type="HOGENOM" id="CLU_101003_4_1_0"/>
<dbReference type="Pfam" id="PF01479">
    <property type="entry name" value="S4"/>
    <property type="match status" value="1"/>
</dbReference>
<feature type="domain" description="RNA-binding S4" evidence="6">
    <location>
        <begin position="1"/>
        <end position="61"/>
    </location>
</feature>
<dbReference type="EMBL" id="CP000771">
    <property type="protein sequence ID" value="ABS60815.1"/>
    <property type="molecule type" value="Genomic_DNA"/>
</dbReference>
<evidence type="ECO:0000256" key="2">
    <source>
        <dbReference type="ARBA" id="ARBA00022730"/>
    </source>
</evidence>
<evidence type="ECO:0000256" key="4">
    <source>
        <dbReference type="ARBA" id="ARBA00022917"/>
    </source>
</evidence>
<reference evidence="7 8" key="2">
    <citation type="journal article" date="2009" name="Proc. Natl. Acad. Sci. U.S.A.">
        <title>On the chimeric nature, thermophilic origin, and phylogenetic placement of the Thermotogales.</title>
        <authorList>
            <person name="Zhaxybayeva O."/>
            <person name="Swithers K.S."/>
            <person name="Lapierre P."/>
            <person name="Fournier G.P."/>
            <person name="Bickhart D.M."/>
            <person name="DeBoy R.T."/>
            <person name="Nelson K.E."/>
            <person name="Nesbo C.L."/>
            <person name="Doolittle W.F."/>
            <person name="Gogarten J.P."/>
            <person name="Noll K.M."/>
        </authorList>
    </citation>
    <scope>NUCLEOTIDE SEQUENCE [LARGE SCALE GENOMIC DNA]</scope>
    <source>
        <strain evidence="8">ATCC 35602 / DSM 5306 / Rt17-B1</strain>
    </source>
</reference>
<keyword evidence="3 5" id="KW-0694">RNA-binding</keyword>
<dbReference type="Proteomes" id="UP000002415">
    <property type="component" value="Chromosome"/>
</dbReference>
<evidence type="ECO:0000256" key="3">
    <source>
        <dbReference type="ARBA" id="ARBA00022884"/>
    </source>
</evidence>
<dbReference type="KEGG" id="fno:Fnod_0965"/>
<evidence type="ECO:0000256" key="1">
    <source>
        <dbReference type="ARBA" id="ARBA00022555"/>
    </source>
</evidence>
<dbReference type="PIRSF" id="PIRSF038881">
    <property type="entry name" value="RNAbp_HP1423"/>
    <property type="match status" value="1"/>
</dbReference>
<dbReference type="PROSITE" id="PS50889">
    <property type="entry name" value="S4"/>
    <property type="match status" value="1"/>
</dbReference>
<reference evidence="7 8" key="1">
    <citation type="submission" date="2007-07" db="EMBL/GenBank/DDBJ databases">
        <title>Complete sequence of Fervidobacterium nodosum Rt17-B1.</title>
        <authorList>
            <consortium name="US DOE Joint Genome Institute"/>
            <person name="Copeland A."/>
            <person name="Lucas S."/>
            <person name="Lapidus A."/>
            <person name="Barry K."/>
            <person name="Glavina del Rio T."/>
            <person name="Dalin E."/>
            <person name="Tice H."/>
            <person name="Pitluck S."/>
            <person name="Saunders E."/>
            <person name="Brettin T."/>
            <person name="Bruce D."/>
            <person name="Detter J.C."/>
            <person name="Han C."/>
            <person name="Schmutz J."/>
            <person name="Larimer F."/>
            <person name="Land M."/>
            <person name="Hauser L."/>
            <person name="Kyrpides N."/>
            <person name="Mikhailova N."/>
            <person name="Nelson K."/>
            <person name="Gogarten J.P."/>
            <person name="Noll K."/>
            <person name="Richardson P."/>
        </authorList>
    </citation>
    <scope>NUCLEOTIDE SEQUENCE [LARGE SCALE GENOMIC DNA]</scope>
    <source>
        <strain evidence="8">ATCC 35602 / DSM 5306 / Rt17-B1</strain>
    </source>
</reference>
<keyword evidence="2" id="KW-0699">rRNA-binding</keyword>
<dbReference type="GO" id="GO:0006412">
    <property type="term" value="P:translation"/>
    <property type="evidence" value="ECO:0007669"/>
    <property type="project" value="UniProtKB-KW"/>
</dbReference>
<keyword evidence="8" id="KW-1185">Reference proteome</keyword>
<dbReference type="CDD" id="cd00165">
    <property type="entry name" value="S4"/>
    <property type="match status" value="1"/>
</dbReference>
<dbReference type="AlphaFoldDB" id="A7HLN2"/>
<dbReference type="InterPro" id="IPR002942">
    <property type="entry name" value="S4_RNA-bd"/>
</dbReference>
<dbReference type="GO" id="GO:0000049">
    <property type="term" value="F:tRNA binding"/>
    <property type="evidence" value="ECO:0007669"/>
    <property type="project" value="UniProtKB-KW"/>
</dbReference>
<evidence type="ECO:0000256" key="5">
    <source>
        <dbReference type="PROSITE-ProRule" id="PRU00182"/>
    </source>
</evidence>
<dbReference type="SUPFAM" id="SSF55174">
    <property type="entry name" value="Alpha-L RNA-binding motif"/>
    <property type="match status" value="1"/>
</dbReference>
<dbReference type="InterPro" id="IPR036986">
    <property type="entry name" value="S4_RNA-bd_sf"/>
</dbReference>
<gene>
    <name evidence="7" type="ordered locus">Fnod_0965</name>
</gene>
<proteinExistence type="predicted"/>
<dbReference type="STRING" id="381764.Fnod_0965"/>
<dbReference type="Gene3D" id="3.10.290.10">
    <property type="entry name" value="RNA-binding S4 domain"/>
    <property type="match status" value="1"/>
</dbReference>
<sequence length="79" mass="9248">MRLDKFLKQNRIIKRRTVAQEVSKAGLVKKDGRPLKPSYEVKPGDILEISYGTKIIIVKVTDDMKYEVLEEKTIKIEEW</sequence>
<protein>
    <submittedName>
        <fullName evidence="7">RNA-binding S4 domain protein</fullName>
    </submittedName>
</protein>
<dbReference type="GO" id="GO:0019843">
    <property type="term" value="F:rRNA binding"/>
    <property type="evidence" value="ECO:0007669"/>
    <property type="project" value="UniProtKB-KW"/>
</dbReference>
<keyword evidence="4" id="KW-0648">Protein biosynthesis</keyword>
<accession>A7HLN2</accession>
<dbReference type="RefSeq" id="WP_011994130.1">
    <property type="nucleotide sequence ID" value="NC_009718.1"/>
</dbReference>
<evidence type="ECO:0000313" key="7">
    <source>
        <dbReference type="EMBL" id="ABS60815.1"/>
    </source>
</evidence>
<name>A7HLN2_FERNB</name>
<evidence type="ECO:0000259" key="6">
    <source>
        <dbReference type="SMART" id="SM00363"/>
    </source>
</evidence>
<dbReference type="SMART" id="SM00363">
    <property type="entry name" value="S4"/>
    <property type="match status" value="1"/>
</dbReference>
<dbReference type="eggNOG" id="COG1188">
    <property type="taxonomic scope" value="Bacteria"/>
</dbReference>
<dbReference type="OrthoDB" id="9805210at2"/>